<evidence type="ECO:0000256" key="5">
    <source>
        <dbReference type="ARBA" id="ARBA00037900"/>
    </source>
</evidence>
<dbReference type="RefSeq" id="WP_128467158.1">
    <property type="nucleotide sequence ID" value="NZ_CP035108.1"/>
</dbReference>
<reference evidence="10 11" key="1">
    <citation type="submission" date="2019-01" db="EMBL/GenBank/DDBJ databases">
        <title>Geovibrio thiophilus DSM 11263, complete genome.</title>
        <authorList>
            <person name="Spring S."/>
            <person name="Bunk B."/>
            <person name="Sproer C."/>
        </authorList>
    </citation>
    <scope>NUCLEOTIDE SEQUENCE [LARGE SCALE GENOMIC DNA]</scope>
    <source>
        <strain evidence="10 11">DSM 11263</strain>
    </source>
</reference>
<dbReference type="Pfam" id="PF00857">
    <property type="entry name" value="Isochorismatase"/>
    <property type="match status" value="1"/>
</dbReference>
<comment type="similarity">
    <text evidence="1">Belongs to the isochorismatase family.</text>
</comment>
<evidence type="ECO:0000256" key="1">
    <source>
        <dbReference type="ARBA" id="ARBA00006336"/>
    </source>
</evidence>
<dbReference type="EMBL" id="CP035108">
    <property type="protein sequence ID" value="QAR33873.1"/>
    <property type="molecule type" value="Genomic_DNA"/>
</dbReference>
<evidence type="ECO:0000256" key="2">
    <source>
        <dbReference type="ARBA" id="ARBA00022642"/>
    </source>
</evidence>
<dbReference type="InterPro" id="IPR036380">
    <property type="entry name" value="Isochorismatase-like_sf"/>
</dbReference>
<dbReference type="EC" id="3.5.1.19" evidence="6"/>
<protein>
    <recommendedName>
        <fullName evidence="8">Nicotinamidase</fullName>
        <ecNumber evidence="6">3.5.1.19</ecNumber>
    </recommendedName>
    <alternativeName>
        <fullName evidence="7">Nicotinamide deamidase</fullName>
    </alternativeName>
</protein>
<dbReference type="NCBIfam" id="NF008623">
    <property type="entry name" value="PRK11609.1"/>
    <property type="match status" value="1"/>
</dbReference>
<evidence type="ECO:0000313" key="10">
    <source>
        <dbReference type="EMBL" id="QAR33873.1"/>
    </source>
</evidence>
<dbReference type="GO" id="GO:0019363">
    <property type="term" value="P:pyridine nucleotide biosynthetic process"/>
    <property type="evidence" value="ECO:0007669"/>
    <property type="project" value="UniProtKB-KW"/>
</dbReference>
<dbReference type="CDD" id="cd01011">
    <property type="entry name" value="nicotinamidase"/>
    <property type="match status" value="1"/>
</dbReference>
<dbReference type="Proteomes" id="UP000287502">
    <property type="component" value="Chromosome"/>
</dbReference>
<dbReference type="InterPro" id="IPR052347">
    <property type="entry name" value="Isochorismatase_Nicotinamidase"/>
</dbReference>
<keyword evidence="4 10" id="KW-0378">Hydrolase</keyword>
<dbReference type="FunFam" id="3.40.50.850:FF:000006">
    <property type="entry name" value="Bifunctional pyrazinamidase/nicotinamidase"/>
    <property type="match status" value="1"/>
</dbReference>
<feature type="domain" description="Isochorismatase-like" evidence="9">
    <location>
        <begin position="7"/>
        <end position="206"/>
    </location>
</feature>
<dbReference type="GO" id="GO:0008936">
    <property type="term" value="F:nicotinamidase activity"/>
    <property type="evidence" value="ECO:0007669"/>
    <property type="project" value="UniProtKB-EC"/>
</dbReference>
<proteinExistence type="inferred from homology"/>
<name>A0A3R5UVR1_9BACT</name>
<evidence type="ECO:0000256" key="3">
    <source>
        <dbReference type="ARBA" id="ARBA00022723"/>
    </source>
</evidence>
<evidence type="ECO:0000259" key="9">
    <source>
        <dbReference type="Pfam" id="PF00857"/>
    </source>
</evidence>
<comment type="pathway">
    <text evidence="5">Cofactor biosynthesis; nicotinate biosynthesis; nicotinate from nicotinamide: step 1/1.</text>
</comment>
<evidence type="ECO:0000256" key="8">
    <source>
        <dbReference type="ARBA" id="ARBA00072277"/>
    </source>
</evidence>
<dbReference type="AlphaFoldDB" id="A0A3R5UVR1"/>
<dbReference type="KEGG" id="gtl:EP073_10810"/>
<sequence length="210" mass="22580">MTYGKNTALIVVDVQNDFCPGGALAVKNGNRVVSVINSLIDSFEIIIGTQDWHPVNHGSFASCNEGAEPFSVRALNGVSQVMWPDHCIQGTHGADFHPDLHSDAFHLIIRKGTNPDIDSYSAFTENDGVTPTGLKGCLNELGVRKVYVTGLATDFCVMYTALDAVKTGFETYVIEDACKGVDFPEGNVLKAVSAMKEAGIRVVQSADVRL</sequence>
<organism evidence="10 11">
    <name type="scientific">Geovibrio thiophilus</name>
    <dbReference type="NCBI Taxonomy" id="139438"/>
    <lineage>
        <taxon>Bacteria</taxon>
        <taxon>Pseudomonadati</taxon>
        <taxon>Deferribacterota</taxon>
        <taxon>Deferribacteres</taxon>
        <taxon>Deferribacterales</taxon>
        <taxon>Geovibrionaceae</taxon>
        <taxon>Geovibrio</taxon>
    </lineage>
</organism>
<dbReference type="GO" id="GO:0046872">
    <property type="term" value="F:metal ion binding"/>
    <property type="evidence" value="ECO:0007669"/>
    <property type="project" value="UniProtKB-KW"/>
</dbReference>
<evidence type="ECO:0000256" key="4">
    <source>
        <dbReference type="ARBA" id="ARBA00022801"/>
    </source>
</evidence>
<evidence type="ECO:0000256" key="7">
    <source>
        <dbReference type="ARBA" id="ARBA00043224"/>
    </source>
</evidence>
<dbReference type="OrthoDB" id="9791276at2"/>
<dbReference type="SUPFAM" id="SSF52499">
    <property type="entry name" value="Isochorismatase-like hydrolases"/>
    <property type="match status" value="1"/>
</dbReference>
<accession>A0A3R5UVR1</accession>
<evidence type="ECO:0000313" key="11">
    <source>
        <dbReference type="Proteomes" id="UP000287502"/>
    </source>
</evidence>
<keyword evidence="11" id="KW-1185">Reference proteome</keyword>
<keyword evidence="3" id="KW-0479">Metal-binding</keyword>
<gene>
    <name evidence="10" type="ORF">EP073_10810</name>
</gene>
<dbReference type="PANTHER" id="PTHR11080:SF2">
    <property type="entry name" value="LD05707P"/>
    <property type="match status" value="1"/>
</dbReference>
<dbReference type="InterPro" id="IPR000868">
    <property type="entry name" value="Isochorismatase-like_dom"/>
</dbReference>
<keyword evidence="2" id="KW-0662">Pyridine nucleotide biosynthesis</keyword>
<dbReference type="Gene3D" id="3.40.50.850">
    <property type="entry name" value="Isochorismatase-like"/>
    <property type="match status" value="1"/>
</dbReference>
<evidence type="ECO:0000256" key="6">
    <source>
        <dbReference type="ARBA" id="ARBA00039017"/>
    </source>
</evidence>
<dbReference type="PANTHER" id="PTHR11080">
    <property type="entry name" value="PYRAZINAMIDASE/NICOTINAMIDASE"/>
    <property type="match status" value="1"/>
</dbReference>